<evidence type="ECO:0000313" key="1">
    <source>
        <dbReference type="EMBL" id="KAL3065530.1"/>
    </source>
</evidence>
<dbReference type="EMBL" id="JBIYXZ010002069">
    <property type="protein sequence ID" value="KAL3065530.1"/>
    <property type="molecule type" value="Genomic_DNA"/>
</dbReference>
<reference evidence="1 2" key="1">
    <citation type="journal article" date="2022" name="G3 (Bethesda)">
        <title>Evaluating Illumina-, Nanopore-, and PacBio-based genome assembly strategies with the bald notothen, Trematomus borchgrevinki.</title>
        <authorList>
            <person name="Rayamajhi N."/>
            <person name="Cheng C.C."/>
            <person name="Catchen J.M."/>
        </authorList>
    </citation>
    <scope>NUCLEOTIDE SEQUENCE [LARGE SCALE GENOMIC DNA]</scope>
    <source>
        <strain evidence="1">AGRC-2024</strain>
    </source>
</reference>
<dbReference type="Proteomes" id="UP001619887">
    <property type="component" value="Unassembled WGS sequence"/>
</dbReference>
<comment type="caution">
    <text evidence="1">The sequence shown here is derived from an EMBL/GenBank/DDBJ whole genome shotgun (WGS) entry which is preliminary data.</text>
</comment>
<name>A0ABD2HHX1_PAGBO</name>
<accession>A0ABD2HHX1</accession>
<evidence type="ECO:0000313" key="2">
    <source>
        <dbReference type="Proteomes" id="UP001619887"/>
    </source>
</evidence>
<keyword evidence="2" id="KW-1185">Reference proteome</keyword>
<sequence>MADRRHFGDPAEKGRHWWFLNIKESAAESKRAVFPRGCCPFAESHRKTLGDTVLDILTSRDCCSSFVICYFCNLYRALGE</sequence>
<dbReference type="AlphaFoldDB" id="A0ABD2HHX1"/>
<gene>
    <name evidence="1" type="ORF">OYC64_015656</name>
</gene>
<proteinExistence type="predicted"/>
<organism evidence="1 2">
    <name type="scientific">Pagothenia borchgrevinki</name>
    <name type="common">Bald rockcod</name>
    <name type="synonym">Trematomus borchgrevinki</name>
    <dbReference type="NCBI Taxonomy" id="8213"/>
    <lineage>
        <taxon>Eukaryota</taxon>
        <taxon>Metazoa</taxon>
        <taxon>Chordata</taxon>
        <taxon>Craniata</taxon>
        <taxon>Vertebrata</taxon>
        <taxon>Euteleostomi</taxon>
        <taxon>Actinopterygii</taxon>
        <taxon>Neopterygii</taxon>
        <taxon>Teleostei</taxon>
        <taxon>Neoteleostei</taxon>
        <taxon>Acanthomorphata</taxon>
        <taxon>Eupercaria</taxon>
        <taxon>Perciformes</taxon>
        <taxon>Notothenioidei</taxon>
        <taxon>Nototheniidae</taxon>
        <taxon>Pagothenia</taxon>
    </lineage>
</organism>
<reference evidence="1 2" key="2">
    <citation type="journal article" date="2024" name="G3 (Bethesda)">
        <title>The genome of the cryopelagic Antarctic bald notothen, Trematomus borchgrevinki.</title>
        <authorList>
            <person name="Rayamajhi N."/>
            <person name="Rivera-Colon A.G."/>
            <person name="Minhas B.F."/>
            <person name="Cheng C.C."/>
            <person name="Catchen J.M."/>
        </authorList>
    </citation>
    <scope>NUCLEOTIDE SEQUENCE [LARGE SCALE GENOMIC DNA]</scope>
    <source>
        <strain evidence="1">AGRC-2024</strain>
    </source>
</reference>
<protein>
    <submittedName>
        <fullName evidence="1">Uncharacterized protein</fullName>
    </submittedName>
</protein>